<dbReference type="Pfam" id="PF11918">
    <property type="entry name" value="Peptidase_S41_N"/>
    <property type="match status" value="1"/>
</dbReference>
<evidence type="ECO:0000256" key="1">
    <source>
        <dbReference type="SAM" id="SignalP"/>
    </source>
</evidence>
<dbReference type="InterPro" id="IPR005151">
    <property type="entry name" value="Tail-specific_protease"/>
</dbReference>
<dbReference type="RefSeq" id="WP_186987583.1">
    <property type="nucleotide sequence ID" value="NZ_CP052909.1"/>
</dbReference>
<dbReference type="Gene3D" id="3.30.750.44">
    <property type="match status" value="1"/>
</dbReference>
<dbReference type="InterPro" id="IPR029045">
    <property type="entry name" value="ClpP/crotonase-like_dom_sf"/>
</dbReference>
<dbReference type="Proteomes" id="UP000515514">
    <property type="component" value="Chromosome"/>
</dbReference>
<dbReference type="SUPFAM" id="SSF52096">
    <property type="entry name" value="ClpP/crotonase"/>
    <property type="match status" value="1"/>
</dbReference>
<feature type="domain" description="Tail specific protease" evidence="2">
    <location>
        <begin position="116"/>
        <end position="317"/>
    </location>
</feature>
<dbReference type="Gene3D" id="3.90.226.10">
    <property type="entry name" value="2-enoyl-CoA Hydratase, Chain A, domain 1"/>
    <property type="match status" value="1"/>
</dbReference>
<accession>A0A7G8PUE2</accession>
<dbReference type="CDD" id="cd07563">
    <property type="entry name" value="Peptidase_S41_IRBP"/>
    <property type="match status" value="1"/>
</dbReference>
<keyword evidence="1" id="KW-0732">Signal</keyword>
<dbReference type="AlphaFoldDB" id="A0A7G8PUE2"/>
<feature type="signal peptide" evidence="1">
    <location>
        <begin position="1"/>
        <end position="24"/>
    </location>
</feature>
<dbReference type="KEGG" id="alti:ALE3EI_1396"/>
<dbReference type="GO" id="GO:0008236">
    <property type="term" value="F:serine-type peptidase activity"/>
    <property type="evidence" value="ECO:0007669"/>
    <property type="project" value="InterPro"/>
</dbReference>
<organism evidence="3 4">
    <name type="scientific">Constantimarinum furrinae</name>
    <dbReference type="NCBI Taxonomy" id="2562285"/>
    <lineage>
        <taxon>Bacteria</taxon>
        <taxon>Pseudomonadati</taxon>
        <taxon>Bacteroidota</taxon>
        <taxon>Flavobacteriia</taxon>
        <taxon>Flavobacteriales</taxon>
        <taxon>Flavobacteriaceae</taxon>
        <taxon>Altibacter/Constantimarinum group</taxon>
        <taxon>Constantimarinum</taxon>
    </lineage>
</organism>
<evidence type="ECO:0000313" key="3">
    <source>
        <dbReference type="EMBL" id="QNJ97958.1"/>
    </source>
</evidence>
<dbReference type="GO" id="GO:0006508">
    <property type="term" value="P:proteolysis"/>
    <property type="evidence" value="ECO:0007669"/>
    <property type="project" value="InterPro"/>
</dbReference>
<proteinExistence type="predicted"/>
<protein>
    <recommendedName>
        <fullName evidence="2">Tail specific protease domain-containing protein</fullName>
    </recommendedName>
</protein>
<feature type="chain" id="PRO_5028845262" description="Tail specific protease domain-containing protein" evidence="1">
    <location>
        <begin position="25"/>
        <end position="444"/>
    </location>
</feature>
<dbReference type="PANTHER" id="PTHR11261">
    <property type="entry name" value="INTERPHOTORECEPTOR RETINOID-BINDING PROTEIN"/>
    <property type="match status" value="1"/>
</dbReference>
<sequence length="444" mass="49427">MKAIHFSTFIATSLLLLFVSVLKAQQPIDPLTGTERSTVIDSVSSKLIHNYVFPQVAENMAAGLKTKLKSGSYNSIDDPQEFANMLTQDLQEVSKDKHLRVTFAPRQIAEQIEAVSAEDSLQLLNRWVSSMKRNNFGFQELKILSGNIGYLDLRSFSNVEYAGETAVAAMNFLSSSDAIIIDLRQNGGGSPAMIQLITSYLFGSEPVHLNNFYWRPNDSNSQTWTLPHVYGKRSPDTPVYVLTSGRTFSAAEEFSYNLKNLERATLIGETTGGGAHPGGSVIATDRFMVWVPTGRAINPITNTNWEGTGVSPHIEVPAQEALETAHIKALEDLSIKNKDPELANFYRWNIDGLQAQLNPVTIDAKHLKEFAGNYGPRKVSFNEGKLYYQREDGPKYALIPLNESTFILDGLSYFRIKFLKEKGKVVAVEGQYDDGRTDKNLRTK</sequence>
<evidence type="ECO:0000313" key="4">
    <source>
        <dbReference type="Proteomes" id="UP000515514"/>
    </source>
</evidence>
<dbReference type="EMBL" id="CP052909">
    <property type="protein sequence ID" value="QNJ97958.1"/>
    <property type="molecule type" value="Genomic_DNA"/>
</dbReference>
<reference evidence="3 4" key="1">
    <citation type="submission" date="2020-04" db="EMBL/GenBank/DDBJ databases">
        <title>Genome sequence of Altibacter aquimarinus strain ALE3EI.</title>
        <authorList>
            <person name="Oh H.-M."/>
            <person name="Jang D."/>
        </authorList>
    </citation>
    <scope>NUCLEOTIDE SEQUENCE [LARGE SCALE GENOMIC DNA]</scope>
    <source>
        <strain evidence="3 4">ALE3EI</strain>
    </source>
</reference>
<gene>
    <name evidence="3" type="ORF">ALE3EI_1396</name>
</gene>
<dbReference type="Pfam" id="PF03572">
    <property type="entry name" value="Peptidase_S41"/>
    <property type="match status" value="1"/>
</dbReference>
<evidence type="ECO:0000259" key="2">
    <source>
        <dbReference type="SMART" id="SM00245"/>
    </source>
</evidence>
<dbReference type="SMART" id="SM00245">
    <property type="entry name" value="TSPc"/>
    <property type="match status" value="1"/>
</dbReference>
<name>A0A7G8PUE2_9FLAO</name>
<dbReference type="PANTHER" id="PTHR11261:SF3">
    <property type="entry name" value="RETINOL-BINDING PROTEIN 3"/>
    <property type="match status" value="1"/>
</dbReference>
<keyword evidence="4" id="KW-1185">Reference proteome</keyword>